<dbReference type="InterPro" id="IPR054550">
    <property type="entry name" value="Mala_s_1-like"/>
</dbReference>
<keyword evidence="1" id="KW-0732">Signal</keyword>
<keyword evidence="3" id="KW-1185">Reference proteome</keyword>
<organism evidence="2 3">
    <name type="scientific">Melanomma pulvis-pyrius CBS 109.77</name>
    <dbReference type="NCBI Taxonomy" id="1314802"/>
    <lineage>
        <taxon>Eukaryota</taxon>
        <taxon>Fungi</taxon>
        <taxon>Dikarya</taxon>
        <taxon>Ascomycota</taxon>
        <taxon>Pezizomycotina</taxon>
        <taxon>Dothideomycetes</taxon>
        <taxon>Pleosporomycetidae</taxon>
        <taxon>Pleosporales</taxon>
        <taxon>Melanommataceae</taxon>
        <taxon>Melanomma</taxon>
    </lineage>
</organism>
<reference evidence="2" key="1">
    <citation type="journal article" date="2020" name="Stud. Mycol.">
        <title>101 Dothideomycetes genomes: a test case for predicting lifestyles and emergence of pathogens.</title>
        <authorList>
            <person name="Haridas S."/>
            <person name="Albert R."/>
            <person name="Binder M."/>
            <person name="Bloem J."/>
            <person name="Labutti K."/>
            <person name="Salamov A."/>
            <person name="Andreopoulos B."/>
            <person name="Baker S."/>
            <person name="Barry K."/>
            <person name="Bills G."/>
            <person name="Bluhm B."/>
            <person name="Cannon C."/>
            <person name="Castanera R."/>
            <person name="Culley D."/>
            <person name="Daum C."/>
            <person name="Ezra D."/>
            <person name="Gonzalez J."/>
            <person name="Henrissat B."/>
            <person name="Kuo A."/>
            <person name="Liang C."/>
            <person name="Lipzen A."/>
            <person name="Lutzoni F."/>
            <person name="Magnuson J."/>
            <person name="Mondo S."/>
            <person name="Nolan M."/>
            <person name="Ohm R."/>
            <person name="Pangilinan J."/>
            <person name="Park H.-J."/>
            <person name="Ramirez L."/>
            <person name="Alfaro M."/>
            <person name="Sun H."/>
            <person name="Tritt A."/>
            <person name="Yoshinaga Y."/>
            <person name="Zwiers L.-H."/>
            <person name="Turgeon B."/>
            <person name="Goodwin S."/>
            <person name="Spatafora J."/>
            <person name="Crous P."/>
            <person name="Grigoriev I."/>
        </authorList>
    </citation>
    <scope>NUCLEOTIDE SEQUENCE</scope>
    <source>
        <strain evidence="2">CBS 109.77</strain>
    </source>
</reference>
<dbReference type="Proteomes" id="UP000799757">
    <property type="component" value="Unassembled WGS sequence"/>
</dbReference>
<dbReference type="CDD" id="cd12811">
    <property type="entry name" value="MALA"/>
    <property type="match status" value="1"/>
</dbReference>
<dbReference type="OrthoDB" id="4434395at2759"/>
<gene>
    <name evidence="2" type="ORF">K505DRAFT_405424</name>
</gene>
<name>A0A6A6XND1_9PLEO</name>
<sequence length="354" mass="39226">MFKQLTSLFAFLTTLIDLSSCAPRSELLHHHHSECAPFSGDFTVSAYQLYPENGDFDFNACLLYIGNLWNASVGIYDPYTDEFEVIEFEGISHNPEFHIGGVQMNPRTNLLSIVVDAGAAFNTGGQDISGTNYIMQWDPATRHILYKHNLTTITQGRYGAFQDIEQDPANNVYVVGTYPSSIMKVDSRGKKVETWYLDDNLNHTIAGYAGLAAKDWILITNDEATGSLFRFNMRAKRGVPAVITSTPPHTIGLTDAIQLPRKYNGTVLLVAERGQGASVYRDRKGEWKHAEYLGLVPWPETDRITTAPLQVGDAVYFNLEPFGDVGVNGPGTAGNRTDFLYVDITAKVDALLNK</sequence>
<protein>
    <recommendedName>
        <fullName evidence="4">Tri14-like protein</fullName>
    </recommendedName>
</protein>
<dbReference type="SUPFAM" id="SSF63829">
    <property type="entry name" value="Calcium-dependent phosphotriesterase"/>
    <property type="match status" value="1"/>
</dbReference>
<dbReference type="EMBL" id="MU001792">
    <property type="protein sequence ID" value="KAF2798056.1"/>
    <property type="molecule type" value="Genomic_DNA"/>
</dbReference>
<evidence type="ECO:0000313" key="2">
    <source>
        <dbReference type="EMBL" id="KAF2798056.1"/>
    </source>
</evidence>
<dbReference type="AlphaFoldDB" id="A0A6A6XND1"/>
<feature type="chain" id="PRO_5025631190" description="Tri14-like protein" evidence="1">
    <location>
        <begin position="22"/>
        <end position="354"/>
    </location>
</feature>
<proteinExistence type="predicted"/>
<feature type="signal peptide" evidence="1">
    <location>
        <begin position="1"/>
        <end position="21"/>
    </location>
</feature>
<evidence type="ECO:0000256" key="1">
    <source>
        <dbReference type="SAM" id="SignalP"/>
    </source>
</evidence>
<accession>A0A6A6XND1</accession>
<dbReference type="Pfam" id="PF22701">
    <property type="entry name" value="Mala_s_1-like"/>
    <property type="match status" value="1"/>
</dbReference>
<evidence type="ECO:0000313" key="3">
    <source>
        <dbReference type="Proteomes" id="UP000799757"/>
    </source>
</evidence>
<evidence type="ECO:0008006" key="4">
    <source>
        <dbReference type="Google" id="ProtNLM"/>
    </source>
</evidence>